<name>A0A7W9PE50_9NOCA</name>
<keyword evidence="1" id="KW-0472">Membrane</keyword>
<evidence type="ECO:0008006" key="4">
    <source>
        <dbReference type="Google" id="ProtNLM"/>
    </source>
</evidence>
<keyword evidence="3" id="KW-1185">Reference proteome</keyword>
<evidence type="ECO:0000313" key="2">
    <source>
        <dbReference type="EMBL" id="MBB5913979.1"/>
    </source>
</evidence>
<comment type="caution">
    <text evidence="2">The sequence shown here is derived from an EMBL/GenBank/DDBJ whole genome shotgun (WGS) entry which is preliminary data.</text>
</comment>
<sequence length="150" mass="16469">MLCLCAFAGDIALRLSSLPIRESLAAHTVCTLGVAVLSIAVAAISVVLALRSRTMRVVSWTIALLAGLSFSAQTAKLYFAYDGHHELTFVDHVLTTPHQALVYFNVPLILTYTADILIWLAALALSMLSTRGHTNRIRSPHRRFTDYSSR</sequence>
<evidence type="ECO:0000313" key="3">
    <source>
        <dbReference type="Proteomes" id="UP000540412"/>
    </source>
</evidence>
<feature type="transmembrane region" description="Helical" evidence="1">
    <location>
        <begin position="57"/>
        <end position="81"/>
    </location>
</feature>
<dbReference type="Proteomes" id="UP000540412">
    <property type="component" value="Unassembled WGS sequence"/>
</dbReference>
<dbReference type="EMBL" id="JACHIT010000001">
    <property type="protein sequence ID" value="MBB5913979.1"/>
    <property type="molecule type" value="Genomic_DNA"/>
</dbReference>
<proteinExistence type="predicted"/>
<keyword evidence="1" id="KW-1133">Transmembrane helix</keyword>
<accession>A0A7W9PE50</accession>
<keyword evidence="1" id="KW-0812">Transmembrane</keyword>
<reference evidence="2 3" key="1">
    <citation type="submission" date="2020-08" db="EMBL/GenBank/DDBJ databases">
        <title>Sequencing the genomes of 1000 actinobacteria strains.</title>
        <authorList>
            <person name="Klenk H.-P."/>
        </authorList>
    </citation>
    <scope>NUCLEOTIDE SEQUENCE [LARGE SCALE GENOMIC DNA]</scope>
    <source>
        <strain evidence="2 3">DSM 43582</strain>
    </source>
</reference>
<feature type="transmembrane region" description="Helical" evidence="1">
    <location>
        <begin position="101"/>
        <end position="128"/>
    </location>
</feature>
<protein>
    <recommendedName>
        <fullName evidence="4">Integral membrane protein</fullName>
    </recommendedName>
</protein>
<gene>
    <name evidence="2" type="ORF">BJY24_002846</name>
</gene>
<dbReference type="AlphaFoldDB" id="A0A7W9PE50"/>
<dbReference type="RefSeq" id="WP_040744011.1">
    <property type="nucleotide sequence ID" value="NZ_JACHIT010000001.1"/>
</dbReference>
<organism evidence="2 3">
    <name type="scientific">Nocardia transvalensis</name>
    <dbReference type="NCBI Taxonomy" id="37333"/>
    <lineage>
        <taxon>Bacteria</taxon>
        <taxon>Bacillati</taxon>
        <taxon>Actinomycetota</taxon>
        <taxon>Actinomycetes</taxon>
        <taxon>Mycobacteriales</taxon>
        <taxon>Nocardiaceae</taxon>
        <taxon>Nocardia</taxon>
    </lineage>
</organism>
<feature type="transmembrane region" description="Helical" evidence="1">
    <location>
        <begin position="24"/>
        <end position="50"/>
    </location>
</feature>
<evidence type="ECO:0000256" key="1">
    <source>
        <dbReference type="SAM" id="Phobius"/>
    </source>
</evidence>